<protein>
    <recommendedName>
        <fullName evidence="6">tRNA modification GTPase MnmE</fullName>
        <ecNumber evidence="6">3.6.-.-</ecNumber>
    </recommendedName>
</protein>
<gene>
    <name evidence="6 9" type="primary">mnmE</name>
    <name evidence="6" type="synonym">trmE</name>
    <name evidence="9" type="ORF">NPA09_00625</name>
</gene>
<evidence type="ECO:0000256" key="1">
    <source>
        <dbReference type="ARBA" id="ARBA00011043"/>
    </source>
</evidence>
<keyword evidence="6" id="KW-0378">Hydrolase</keyword>
<evidence type="ECO:0000313" key="9">
    <source>
        <dbReference type="EMBL" id="UUD37069.1"/>
    </source>
</evidence>
<feature type="binding site" evidence="6">
    <location>
        <position position="248"/>
    </location>
    <ligand>
        <name>K(+)</name>
        <dbReference type="ChEBI" id="CHEBI:29103"/>
    </ligand>
</feature>
<evidence type="ECO:0000256" key="6">
    <source>
        <dbReference type="HAMAP-Rule" id="MF_00379"/>
    </source>
</evidence>
<comment type="similarity">
    <text evidence="1 6 7">Belongs to the TRAFAC class TrmE-Era-EngA-EngB-Septin-like GTPase superfamily. TrmE GTPase family.</text>
</comment>
<keyword evidence="10" id="KW-1185">Reference proteome</keyword>
<keyword evidence="4 6" id="KW-0630">Potassium</keyword>
<dbReference type="SUPFAM" id="SSF52540">
    <property type="entry name" value="P-loop containing nucleoside triphosphate hydrolases"/>
    <property type="match status" value="1"/>
</dbReference>
<evidence type="ECO:0000256" key="2">
    <source>
        <dbReference type="ARBA" id="ARBA00022694"/>
    </source>
</evidence>
<dbReference type="NCBIfam" id="TIGR00231">
    <property type="entry name" value="small_GTP"/>
    <property type="match status" value="1"/>
</dbReference>
<dbReference type="InterPro" id="IPR005225">
    <property type="entry name" value="Small_GTP-bd"/>
</dbReference>
<feature type="binding site" evidence="6">
    <location>
        <position position="444"/>
    </location>
    <ligand>
        <name>(6S)-5-formyl-5,6,7,8-tetrahydrofolate</name>
        <dbReference type="ChEBI" id="CHEBI:57457"/>
    </ligand>
</feature>
<dbReference type="InterPro" id="IPR027417">
    <property type="entry name" value="P-loop_NTPase"/>
</dbReference>
<evidence type="ECO:0000256" key="5">
    <source>
        <dbReference type="ARBA" id="ARBA00023134"/>
    </source>
</evidence>
<evidence type="ECO:0000313" key="10">
    <source>
        <dbReference type="Proteomes" id="UP001059576"/>
    </source>
</evidence>
<dbReference type="InterPro" id="IPR027368">
    <property type="entry name" value="MnmE_dom2"/>
</dbReference>
<dbReference type="EC" id="3.6.-.-" evidence="6"/>
<dbReference type="Pfam" id="PF10396">
    <property type="entry name" value="TrmE_N"/>
    <property type="match status" value="1"/>
</dbReference>
<evidence type="ECO:0000256" key="7">
    <source>
        <dbReference type="RuleBase" id="RU003313"/>
    </source>
</evidence>
<comment type="subunit">
    <text evidence="6">Homodimer. Heterotetramer of two MnmE and two MnmG subunits.</text>
</comment>
<accession>A0ABY5J1H8</accession>
<dbReference type="CDD" id="cd14858">
    <property type="entry name" value="TrmE_N"/>
    <property type="match status" value="1"/>
</dbReference>
<comment type="cofactor">
    <cofactor evidence="6">
        <name>K(+)</name>
        <dbReference type="ChEBI" id="CHEBI:29103"/>
    </cofactor>
    <text evidence="6">Binds 1 potassium ion per subunit.</text>
</comment>
<dbReference type="Pfam" id="PF12631">
    <property type="entry name" value="MnmE_helical"/>
    <property type="match status" value="1"/>
</dbReference>
<dbReference type="InterPro" id="IPR004520">
    <property type="entry name" value="GTPase_MnmE"/>
</dbReference>
<dbReference type="Gene3D" id="3.30.1360.120">
    <property type="entry name" value="Probable tRNA modification gtpase trme, domain 1"/>
    <property type="match status" value="1"/>
</dbReference>
<dbReference type="PROSITE" id="PS51709">
    <property type="entry name" value="G_TRME"/>
    <property type="match status" value="1"/>
</dbReference>
<comment type="caution">
    <text evidence="6">Lacks conserved residue(s) required for the propagation of feature annotation.</text>
</comment>
<dbReference type="Gene3D" id="3.40.50.300">
    <property type="entry name" value="P-loop containing nucleotide triphosphate hydrolases"/>
    <property type="match status" value="1"/>
</dbReference>
<dbReference type="Pfam" id="PF01926">
    <property type="entry name" value="MMR_HSR1"/>
    <property type="match status" value="1"/>
</dbReference>
<feature type="binding site" evidence="6">
    <location>
        <begin position="273"/>
        <end position="276"/>
    </location>
    <ligand>
        <name>GTP</name>
        <dbReference type="ChEBI" id="CHEBI:37565"/>
    </ligand>
</feature>
<feature type="binding site" evidence="6">
    <location>
        <position position="23"/>
    </location>
    <ligand>
        <name>(6S)-5-formyl-5,6,7,8-tetrahydrofolate</name>
        <dbReference type="ChEBI" id="CHEBI:57457"/>
    </ligand>
</feature>
<feature type="binding site" evidence="6">
    <location>
        <position position="233"/>
    </location>
    <ligand>
        <name>Mg(2+)</name>
        <dbReference type="ChEBI" id="CHEBI:18420"/>
    </ligand>
</feature>
<feature type="binding site" evidence="6">
    <location>
        <position position="250"/>
    </location>
    <ligand>
        <name>K(+)</name>
        <dbReference type="ChEBI" id="CHEBI:29103"/>
    </ligand>
</feature>
<keyword evidence="6" id="KW-0460">Magnesium</keyword>
<dbReference type="PANTHER" id="PTHR42714:SF2">
    <property type="entry name" value="TRNA MODIFICATION GTPASE GTPBP3, MITOCHONDRIAL"/>
    <property type="match status" value="1"/>
</dbReference>
<keyword evidence="2 6" id="KW-0819">tRNA processing</keyword>
<organism evidence="9 10">
    <name type="scientific">Mycoplasmopsis equigenitalium</name>
    <dbReference type="NCBI Taxonomy" id="114883"/>
    <lineage>
        <taxon>Bacteria</taxon>
        <taxon>Bacillati</taxon>
        <taxon>Mycoplasmatota</taxon>
        <taxon>Mycoplasmoidales</taxon>
        <taxon>Metamycoplasmataceae</taxon>
        <taxon>Mycoplasmopsis</taxon>
    </lineage>
</organism>
<dbReference type="InterPro" id="IPR006073">
    <property type="entry name" value="GTP-bd"/>
</dbReference>
<dbReference type="InterPro" id="IPR018948">
    <property type="entry name" value="GTP-bd_TrmE_N"/>
</dbReference>
<dbReference type="InterPro" id="IPR025867">
    <property type="entry name" value="MnmE_helical"/>
</dbReference>
<evidence type="ECO:0000259" key="8">
    <source>
        <dbReference type="PROSITE" id="PS51709"/>
    </source>
</evidence>
<dbReference type="InterPro" id="IPR027266">
    <property type="entry name" value="TrmE/GcvT-like"/>
</dbReference>
<feature type="binding site" evidence="6">
    <location>
        <position position="253"/>
    </location>
    <ligand>
        <name>K(+)</name>
        <dbReference type="ChEBI" id="CHEBI:29103"/>
    </ligand>
</feature>
<feature type="binding site" evidence="6">
    <location>
        <begin position="229"/>
        <end position="234"/>
    </location>
    <ligand>
        <name>GTP</name>
        <dbReference type="ChEBI" id="CHEBI:37565"/>
    </ligand>
</feature>
<dbReference type="PRINTS" id="PR00326">
    <property type="entry name" value="GTP1OBG"/>
</dbReference>
<dbReference type="Gene3D" id="1.20.120.430">
    <property type="entry name" value="tRNA modification GTPase MnmE domain 2"/>
    <property type="match status" value="1"/>
</dbReference>
<dbReference type="EMBL" id="CP101808">
    <property type="protein sequence ID" value="UUD37069.1"/>
    <property type="molecule type" value="Genomic_DNA"/>
</dbReference>
<comment type="subcellular location">
    <subcellularLocation>
        <location evidence="6">Cytoplasm</location>
    </subcellularLocation>
</comment>
<feature type="binding site" evidence="6">
    <location>
        <begin position="248"/>
        <end position="254"/>
    </location>
    <ligand>
        <name>GTP</name>
        <dbReference type="ChEBI" id="CHEBI:37565"/>
    </ligand>
</feature>
<keyword evidence="5 6" id="KW-0342">GTP-binding</keyword>
<feature type="binding site" evidence="6">
    <location>
        <position position="122"/>
    </location>
    <ligand>
        <name>(6S)-5-formyl-5,6,7,8-tetrahydrofolate</name>
        <dbReference type="ChEBI" id="CHEBI:57457"/>
    </ligand>
</feature>
<keyword evidence="6" id="KW-0963">Cytoplasm</keyword>
<dbReference type="CDD" id="cd04164">
    <property type="entry name" value="trmE"/>
    <property type="match status" value="1"/>
</dbReference>
<proteinExistence type="inferred from homology"/>
<comment type="function">
    <text evidence="6">Exhibits a very high intrinsic GTPase hydrolysis rate. Involved in the addition of a carboxymethylaminomethyl (cmnm) group at the wobble position (U34) of certain tRNAs, forming tRNA-cmnm(5)s(2)U34.</text>
</comment>
<feature type="binding site" evidence="6">
    <location>
        <position position="254"/>
    </location>
    <ligand>
        <name>Mg(2+)</name>
        <dbReference type="ChEBI" id="CHEBI:18420"/>
    </ligand>
</feature>
<dbReference type="RefSeq" id="WP_129722365.1">
    <property type="nucleotide sequence ID" value="NZ_CP101808.1"/>
</dbReference>
<feature type="domain" description="TrmE-type G" evidence="8">
    <location>
        <begin position="219"/>
        <end position="367"/>
    </location>
</feature>
<feature type="binding site" evidence="6">
    <location>
        <position position="83"/>
    </location>
    <ligand>
        <name>(6S)-5-formyl-5,6,7,8-tetrahydrofolate</name>
        <dbReference type="ChEBI" id="CHEBI:57457"/>
    </ligand>
</feature>
<name>A0ABY5J1H8_9BACT</name>
<dbReference type="NCBIfam" id="TIGR00450">
    <property type="entry name" value="mnmE_trmE_thdF"/>
    <property type="match status" value="1"/>
</dbReference>
<dbReference type="PANTHER" id="PTHR42714">
    <property type="entry name" value="TRNA MODIFICATION GTPASE GTPBP3"/>
    <property type="match status" value="1"/>
</dbReference>
<sequence length="444" mass="50060">MTLDTITAISSGRNVNQPIGIVRMSGADAIKILSKVFKGKIVDPKQEKGISYGYIYDKNQLVDEVLVMFYYGNKTYTGETMVEINCHGGHVVTNWILELLIENGARLAKNGEFSERAFFNKKIDLTKADAIHDLIMAKTKSQVLLSANKFTQGTYHFLSKIISELELYIGNLEANIDYPEYEDIEDINNIKFLEILKDIAKKLEVLVTKSERNIKLFEGIKILILGKPNVGKSSLLNALKKEDKAIVTDIAGTTRDIIETEIQINNILFKIIDTAGIRKARNKIEEIGINKGLDLIPKSDVIIHLIDERKKDEFDNKIVELALKNNKKCIEVLNKNDIIKSKKSVIKISAINNDVEELENALIKDLKDINFNDDDTTNNVRQLSLIKKSLNHINEAIVAMQNMQTADVIIIDVVAAWEALKEVTGQVNREELIDAIFRNFCLGK</sequence>
<dbReference type="Proteomes" id="UP001059576">
    <property type="component" value="Chromosome"/>
</dbReference>
<evidence type="ECO:0000256" key="3">
    <source>
        <dbReference type="ARBA" id="ARBA00022741"/>
    </source>
</evidence>
<reference evidence="9" key="1">
    <citation type="submission" date="2022-07" db="EMBL/GenBank/DDBJ databases">
        <title>Complete genome of Mycoplasma equigenitalium type strain T37.</title>
        <authorList>
            <person name="Spergser J."/>
        </authorList>
    </citation>
    <scope>NUCLEOTIDE SEQUENCE</scope>
    <source>
        <strain evidence="9">T37</strain>
    </source>
</reference>
<keyword evidence="3 6" id="KW-0547">Nucleotide-binding</keyword>
<evidence type="ECO:0000256" key="4">
    <source>
        <dbReference type="ARBA" id="ARBA00022958"/>
    </source>
</evidence>
<keyword evidence="6" id="KW-0479">Metal-binding</keyword>
<dbReference type="HAMAP" id="MF_00379">
    <property type="entry name" value="GTPase_MnmE"/>
    <property type="match status" value="1"/>
</dbReference>
<dbReference type="InterPro" id="IPR031168">
    <property type="entry name" value="G_TrmE"/>
</dbReference>
<feature type="binding site" evidence="6">
    <location>
        <position position="229"/>
    </location>
    <ligand>
        <name>K(+)</name>
        <dbReference type="ChEBI" id="CHEBI:29103"/>
    </ligand>
</feature>